<keyword evidence="3" id="KW-1185">Reference proteome</keyword>
<proteinExistence type="predicted"/>
<dbReference type="Gene3D" id="3.40.50.300">
    <property type="entry name" value="P-loop containing nucleotide triphosphate hydrolases"/>
    <property type="match status" value="1"/>
</dbReference>
<evidence type="ECO:0000313" key="2">
    <source>
        <dbReference type="EMBL" id="MFD1610406.1"/>
    </source>
</evidence>
<reference evidence="3" key="1">
    <citation type="journal article" date="2019" name="Int. J. Syst. Evol. Microbiol.">
        <title>The Global Catalogue of Microorganisms (GCM) 10K type strain sequencing project: providing services to taxonomists for standard genome sequencing and annotation.</title>
        <authorList>
            <consortium name="The Broad Institute Genomics Platform"/>
            <consortium name="The Broad Institute Genome Sequencing Center for Infectious Disease"/>
            <person name="Wu L."/>
            <person name="Ma J."/>
        </authorList>
    </citation>
    <scope>NUCLEOTIDE SEQUENCE [LARGE SCALE GENOMIC DNA]</scope>
    <source>
        <strain evidence="3">CGMCC 1.16275</strain>
    </source>
</reference>
<name>A0ABW4HXT0_9SPHN</name>
<accession>A0ABW4HXT0</accession>
<sequence length="184" mass="20602">MTRTVCLHGPESTGKSTLGPRIAEALGGIYVPEFGRTWSEAKGIGFTMTDLVAIAKGHMADTRAALNRRPPWVILDTDPLMTAVWAEMLFGERDPWFDRFTDTADFYVMFDVDLPWIPDGTRMFGTEGLRAKFFDLCRAELERRHVPWTMVGGHGEDRFENAMKAIGEAAERGCFPDLAQRGIA</sequence>
<dbReference type="PANTHER" id="PTHR37512">
    <property type="entry name" value="TRIFUNCTIONAL NAD BIOSYNTHESIS/REGULATOR PROTEIN NADR"/>
    <property type="match status" value="1"/>
</dbReference>
<evidence type="ECO:0000313" key="3">
    <source>
        <dbReference type="Proteomes" id="UP001597115"/>
    </source>
</evidence>
<dbReference type="Pfam" id="PF13521">
    <property type="entry name" value="AAA_28"/>
    <property type="match status" value="1"/>
</dbReference>
<dbReference type="SUPFAM" id="SSF52540">
    <property type="entry name" value="P-loop containing nucleoside triphosphate hydrolases"/>
    <property type="match status" value="1"/>
</dbReference>
<dbReference type="EMBL" id="JBHUDY010000001">
    <property type="protein sequence ID" value="MFD1610406.1"/>
    <property type="molecule type" value="Genomic_DNA"/>
</dbReference>
<evidence type="ECO:0000259" key="1">
    <source>
        <dbReference type="Pfam" id="PF13521"/>
    </source>
</evidence>
<organism evidence="2 3">
    <name type="scientific">Sphingomonas tabacisoli</name>
    <dbReference type="NCBI Taxonomy" id="2249466"/>
    <lineage>
        <taxon>Bacteria</taxon>
        <taxon>Pseudomonadati</taxon>
        <taxon>Pseudomonadota</taxon>
        <taxon>Alphaproteobacteria</taxon>
        <taxon>Sphingomonadales</taxon>
        <taxon>Sphingomonadaceae</taxon>
        <taxon>Sphingomonas</taxon>
    </lineage>
</organism>
<dbReference type="InterPro" id="IPR027417">
    <property type="entry name" value="P-loop_NTPase"/>
</dbReference>
<dbReference type="Proteomes" id="UP001597115">
    <property type="component" value="Unassembled WGS sequence"/>
</dbReference>
<gene>
    <name evidence="2" type="ORF">ACFSCW_01170</name>
</gene>
<dbReference type="InterPro" id="IPR052735">
    <property type="entry name" value="NAD_biosynth-regulator"/>
</dbReference>
<comment type="caution">
    <text evidence="2">The sequence shown here is derived from an EMBL/GenBank/DDBJ whole genome shotgun (WGS) entry which is preliminary data.</text>
</comment>
<dbReference type="PANTHER" id="PTHR37512:SF1">
    <property type="entry name" value="NADR_TTD14 AAA DOMAIN-CONTAINING PROTEIN"/>
    <property type="match status" value="1"/>
</dbReference>
<feature type="domain" description="NadR/Ttd14 AAA" evidence="1">
    <location>
        <begin position="5"/>
        <end position="158"/>
    </location>
</feature>
<dbReference type="InterPro" id="IPR038727">
    <property type="entry name" value="NadR/Ttd14_AAA_dom"/>
</dbReference>
<protein>
    <submittedName>
        <fullName evidence="2">AAA family ATPase</fullName>
    </submittedName>
</protein>
<dbReference type="RefSeq" id="WP_380886049.1">
    <property type="nucleotide sequence ID" value="NZ_JBHUDY010000001.1"/>
</dbReference>